<dbReference type="RefSeq" id="WP_309943189.1">
    <property type="nucleotide sequence ID" value="NZ_AP025311.1"/>
</dbReference>
<keyword evidence="3" id="KW-1185">Reference proteome</keyword>
<name>A0AAE3XU19_9BACT</name>
<dbReference type="EMBL" id="JAVDQD010000014">
    <property type="protein sequence ID" value="MDR6241964.1"/>
    <property type="molecule type" value="Genomic_DNA"/>
</dbReference>
<comment type="caution">
    <text evidence="2">The sequence shown here is derived from an EMBL/GenBank/DDBJ whole genome shotgun (WGS) entry which is preliminary data.</text>
</comment>
<evidence type="ECO:0000259" key="1">
    <source>
        <dbReference type="Pfam" id="PF19512"/>
    </source>
</evidence>
<feature type="domain" description="DUF6046" evidence="1">
    <location>
        <begin position="65"/>
        <end position="181"/>
    </location>
</feature>
<protein>
    <recommendedName>
        <fullName evidence="1">DUF6046 domain-containing protein</fullName>
    </recommendedName>
</protein>
<dbReference type="InterPro" id="IPR046109">
    <property type="entry name" value="DUF6046"/>
</dbReference>
<sequence>MSKYQFVLDQLGLKSIQPKIYRSETDIIDDHLFSENRVSLLGTPVFSSVTISDFENSNNTIVLDAALIDLNAEKNISMTPIQGRKGTFKEFISEGDYGITIKGVIFGKNRDYPLKEVKKLIHLCQSHNSVRVSSEFLALFKIFSMVIKSYSLGQSEKQGFLNIQPFSLHCVSDEPVELSLK</sequence>
<dbReference type="Pfam" id="PF19512">
    <property type="entry name" value="DUF6046"/>
    <property type="match status" value="1"/>
</dbReference>
<proteinExistence type="predicted"/>
<gene>
    <name evidence="2" type="ORF">HNQ88_005051</name>
</gene>
<evidence type="ECO:0000313" key="3">
    <source>
        <dbReference type="Proteomes" id="UP001185092"/>
    </source>
</evidence>
<organism evidence="2 3">
    <name type="scientific">Aureibacter tunicatorum</name>
    <dbReference type="NCBI Taxonomy" id="866807"/>
    <lineage>
        <taxon>Bacteria</taxon>
        <taxon>Pseudomonadati</taxon>
        <taxon>Bacteroidota</taxon>
        <taxon>Cytophagia</taxon>
        <taxon>Cytophagales</taxon>
        <taxon>Persicobacteraceae</taxon>
        <taxon>Aureibacter</taxon>
    </lineage>
</organism>
<dbReference type="Proteomes" id="UP001185092">
    <property type="component" value="Unassembled WGS sequence"/>
</dbReference>
<dbReference type="AlphaFoldDB" id="A0AAE3XU19"/>
<evidence type="ECO:0000313" key="2">
    <source>
        <dbReference type="EMBL" id="MDR6241964.1"/>
    </source>
</evidence>
<reference evidence="2" key="1">
    <citation type="submission" date="2023-07" db="EMBL/GenBank/DDBJ databases">
        <title>Genomic Encyclopedia of Type Strains, Phase IV (KMG-IV): sequencing the most valuable type-strain genomes for metagenomic binning, comparative biology and taxonomic classification.</title>
        <authorList>
            <person name="Goeker M."/>
        </authorList>
    </citation>
    <scope>NUCLEOTIDE SEQUENCE</scope>
    <source>
        <strain evidence="2">DSM 26174</strain>
    </source>
</reference>
<accession>A0AAE3XU19</accession>